<organism evidence="1">
    <name type="scientific">gut metagenome</name>
    <dbReference type="NCBI Taxonomy" id="749906"/>
    <lineage>
        <taxon>unclassified sequences</taxon>
        <taxon>metagenomes</taxon>
        <taxon>organismal metagenomes</taxon>
    </lineage>
</organism>
<sequence>FTFMLAANIPMQLQKPEVMEINVR</sequence>
<protein>
    <submittedName>
        <fullName evidence="1">Uncharacterized protein</fullName>
    </submittedName>
</protein>
<feature type="non-terminal residue" evidence="1">
    <location>
        <position position="1"/>
    </location>
</feature>
<accession>J9BZW9</accession>
<reference evidence="1" key="1">
    <citation type="journal article" date="2012" name="PLoS ONE">
        <title>Gene sets for utilization of primary and secondary nutrition supplies in the distal gut of endangered iberian lynx.</title>
        <authorList>
            <person name="Alcaide M."/>
            <person name="Messina E."/>
            <person name="Richter M."/>
            <person name="Bargiela R."/>
            <person name="Peplies J."/>
            <person name="Huws S.A."/>
            <person name="Newbold C.J."/>
            <person name="Golyshin P.N."/>
            <person name="Simon M.A."/>
            <person name="Lopez G."/>
            <person name="Yakimov M.M."/>
            <person name="Ferrer M."/>
        </authorList>
    </citation>
    <scope>NUCLEOTIDE SEQUENCE</scope>
</reference>
<name>J9BZW9_9ZZZZ</name>
<dbReference type="EMBL" id="AMCI01007178">
    <property type="protein sequence ID" value="EJW93075.1"/>
    <property type="molecule type" value="Genomic_DNA"/>
</dbReference>
<proteinExistence type="predicted"/>
<evidence type="ECO:0000313" key="1">
    <source>
        <dbReference type="EMBL" id="EJW93075.1"/>
    </source>
</evidence>
<gene>
    <name evidence="1" type="ORF">EVA_18818</name>
</gene>
<comment type="caution">
    <text evidence="1">The sequence shown here is derived from an EMBL/GenBank/DDBJ whole genome shotgun (WGS) entry which is preliminary data.</text>
</comment>
<dbReference type="AlphaFoldDB" id="J9BZW9"/>